<name>A0A7J7KL52_BUGNE</name>
<evidence type="ECO:0000313" key="3">
    <source>
        <dbReference type="Proteomes" id="UP000593567"/>
    </source>
</evidence>
<dbReference type="Proteomes" id="UP000593567">
    <property type="component" value="Unassembled WGS sequence"/>
</dbReference>
<evidence type="ECO:0000256" key="1">
    <source>
        <dbReference type="SAM" id="Phobius"/>
    </source>
</evidence>
<comment type="caution">
    <text evidence="2">The sequence shown here is derived from an EMBL/GenBank/DDBJ whole genome shotgun (WGS) entry which is preliminary data.</text>
</comment>
<protein>
    <submittedName>
        <fullName evidence="2">Uncharacterized protein</fullName>
    </submittedName>
</protein>
<accession>A0A7J7KL52</accession>
<gene>
    <name evidence="2" type="ORF">EB796_002854</name>
</gene>
<feature type="transmembrane region" description="Helical" evidence="1">
    <location>
        <begin position="31"/>
        <end position="51"/>
    </location>
</feature>
<reference evidence="2" key="1">
    <citation type="submission" date="2020-06" db="EMBL/GenBank/DDBJ databases">
        <title>Draft genome of Bugula neritina, a colonial animal packing powerful symbionts and potential medicines.</title>
        <authorList>
            <person name="Rayko M."/>
        </authorList>
    </citation>
    <scope>NUCLEOTIDE SEQUENCE [LARGE SCALE GENOMIC DNA]</scope>
    <source>
        <strain evidence="2">Kwan_BN1</strain>
    </source>
</reference>
<keyword evidence="3" id="KW-1185">Reference proteome</keyword>
<keyword evidence="1" id="KW-0472">Membrane</keyword>
<dbReference type="AlphaFoldDB" id="A0A7J7KL52"/>
<keyword evidence="1" id="KW-0812">Transmembrane</keyword>
<proteinExistence type="predicted"/>
<dbReference type="EMBL" id="VXIV02000343">
    <property type="protein sequence ID" value="KAF6038831.1"/>
    <property type="molecule type" value="Genomic_DNA"/>
</dbReference>
<organism evidence="2 3">
    <name type="scientific">Bugula neritina</name>
    <name type="common">Brown bryozoan</name>
    <name type="synonym">Sertularia neritina</name>
    <dbReference type="NCBI Taxonomy" id="10212"/>
    <lineage>
        <taxon>Eukaryota</taxon>
        <taxon>Metazoa</taxon>
        <taxon>Spiralia</taxon>
        <taxon>Lophotrochozoa</taxon>
        <taxon>Bryozoa</taxon>
        <taxon>Gymnolaemata</taxon>
        <taxon>Cheilostomatida</taxon>
        <taxon>Flustrina</taxon>
        <taxon>Buguloidea</taxon>
        <taxon>Bugulidae</taxon>
        <taxon>Bugula</taxon>
    </lineage>
</organism>
<evidence type="ECO:0000313" key="2">
    <source>
        <dbReference type="EMBL" id="KAF6038831.1"/>
    </source>
</evidence>
<keyword evidence="1" id="KW-1133">Transmembrane helix</keyword>
<sequence>MHMLYVSYHICMAINHMLYVSHNFYMAINHMLYACVTIPYLWLSTTCFSFAKTSWIHANRRKERRVMELVDALDMNKFLHTSMYNSFQCIISANMA</sequence>